<evidence type="ECO:0000256" key="3">
    <source>
        <dbReference type="PROSITE-ProRule" id="PRU00284"/>
    </source>
</evidence>
<dbReference type="SUPFAM" id="SSF158472">
    <property type="entry name" value="HAMP domain-like"/>
    <property type="match status" value="1"/>
</dbReference>
<keyword evidence="3" id="KW-0807">Transducer</keyword>
<protein>
    <submittedName>
        <fullName evidence="8">Methyl-accepting chemotaxis protein</fullName>
    </submittedName>
</protein>
<feature type="domain" description="HAMP" evidence="7">
    <location>
        <begin position="321"/>
        <end position="373"/>
    </location>
</feature>
<dbReference type="CDD" id="cd11386">
    <property type="entry name" value="MCP_signal"/>
    <property type="match status" value="1"/>
</dbReference>
<dbReference type="Gene3D" id="6.10.340.10">
    <property type="match status" value="1"/>
</dbReference>
<keyword evidence="5" id="KW-0812">Transmembrane</keyword>
<dbReference type="SUPFAM" id="SSF58104">
    <property type="entry name" value="Methyl-accepting chemotaxis protein (MCP) signaling domain"/>
    <property type="match status" value="1"/>
</dbReference>
<dbReference type="SMART" id="SM00304">
    <property type="entry name" value="HAMP"/>
    <property type="match status" value="2"/>
</dbReference>
<comment type="similarity">
    <text evidence="2">Belongs to the methyl-accepting chemotaxis (MCP) protein family.</text>
</comment>
<organism evidence="8 9">
    <name type="scientific">Peteryoungia aggregata LMG 23059</name>
    <dbReference type="NCBI Taxonomy" id="1368425"/>
    <lineage>
        <taxon>Bacteria</taxon>
        <taxon>Pseudomonadati</taxon>
        <taxon>Pseudomonadota</taxon>
        <taxon>Alphaproteobacteria</taxon>
        <taxon>Hyphomicrobiales</taxon>
        <taxon>Rhizobiaceae</taxon>
        <taxon>Peteryoungia</taxon>
    </lineage>
</organism>
<feature type="transmembrane region" description="Helical" evidence="5">
    <location>
        <begin position="187"/>
        <end position="211"/>
    </location>
</feature>
<evidence type="ECO:0000259" key="7">
    <source>
        <dbReference type="PROSITE" id="PS50885"/>
    </source>
</evidence>
<dbReference type="Pfam" id="PF00015">
    <property type="entry name" value="MCPsignal"/>
    <property type="match status" value="1"/>
</dbReference>
<dbReference type="InterPro" id="IPR004089">
    <property type="entry name" value="MCPsignal_dom"/>
</dbReference>
<dbReference type="PANTHER" id="PTHR43531:SF11">
    <property type="entry name" value="METHYL-ACCEPTING CHEMOTAXIS PROTEIN 3"/>
    <property type="match status" value="1"/>
</dbReference>
<dbReference type="InterPro" id="IPR024478">
    <property type="entry name" value="HlyB_4HB_MCP"/>
</dbReference>
<feature type="domain" description="HAMP" evidence="7">
    <location>
        <begin position="212"/>
        <end position="265"/>
    </location>
</feature>
<evidence type="ECO:0000256" key="2">
    <source>
        <dbReference type="ARBA" id="ARBA00029447"/>
    </source>
</evidence>
<comment type="caution">
    <text evidence="8">The sequence shown here is derived from an EMBL/GenBank/DDBJ whole genome shotgun (WGS) entry which is preliminary data.</text>
</comment>
<accession>A0ABU0G8Z9</accession>
<evidence type="ECO:0000259" key="6">
    <source>
        <dbReference type="PROSITE" id="PS50111"/>
    </source>
</evidence>
<dbReference type="Pfam" id="PF18947">
    <property type="entry name" value="HAMP_2"/>
    <property type="match status" value="1"/>
</dbReference>
<reference evidence="8 9" key="1">
    <citation type="submission" date="2023-07" db="EMBL/GenBank/DDBJ databases">
        <title>Genomic Encyclopedia of Type Strains, Phase IV (KMG-IV): sequencing the most valuable type-strain genomes for metagenomic binning, comparative biology and taxonomic classification.</title>
        <authorList>
            <person name="Goeker M."/>
        </authorList>
    </citation>
    <scope>NUCLEOTIDE SEQUENCE [LARGE SCALE GENOMIC DNA]</scope>
    <source>
        <strain evidence="8 9">DSM 1111</strain>
    </source>
</reference>
<keyword evidence="5" id="KW-1133">Transmembrane helix</keyword>
<evidence type="ECO:0000256" key="4">
    <source>
        <dbReference type="SAM" id="MobiDB-lite"/>
    </source>
</evidence>
<feature type="region of interest" description="Disordered" evidence="4">
    <location>
        <begin position="628"/>
        <end position="651"/>
    </location>
</feature>
<evidence type="ECO:0000313" key="9">
    <source>
        <dbReference type="Proteomes" id="UP001238496"/>
    </source>
</evidence>
<dbReference type="Gene3D" id="1.10.287.950">
    <property type="entry name" value="Methyl-accepting chemotaxis protein"/>
    <property type="match status" value="1"/>
</dbReference>
<dbReference type="EMBL" id="JAUSUW010000007">
    <property type="protein sequence ID" value="MDQ0421768.1"/>
    <property type="molecule type" value="Genomic_DNA"/>
</dbReference>
<dbReference type="PROSITE" id="PS50111">
    <property type="entry name" value="CHEMOTAXIS_TRANSDUC_2"/>
    <property type="match status" value="1"/>
</dbReference>
<evidence type="ECO:0000256" key="1">
    <source>
        <dbReference type="ARBA" id="ARBA00022500"/>
    </source>
</evidence>
<dbReference type="PANTHER" id="PTHR43531">
    <property type="entry name" value="PROTEIN ICFG"/>
    <property type="match status" value="1"/>
</dbReference>
<gene>
    <name evidence="8" type="ORF">J2045_002808</name>
</gene>
<feature type="domain" description="Methyl-accepting transducer" evidence="6">
    <location>
        <begin position="378"/>
        <end position="607"/>
    </location>
</feature>
<dbReference type="SMART" id="SM00283">
    <property type="entry name" value="MA"/>
    <property type="match status" value="1"/>
</dbReference>
<feature type="compositionally biased region" description="Basic residues" evidence="4">
    <location>
        <begin position="642"/>
        <end position="651"/>
    </location>
</feature>
<dbReference type="InterPro" id="IPR051310">
    <property type="entry name" value="MCP_chemotaxis"/>
</dbReference>
<dbReference type="InterPro" id="IPR003660">
    <property type="entry name" value="HAMP_dom"/>
</dbReference>
<evidence type="ECO:0000256" key="5">
    <source>
        <dbReference type="SAM" id="Phobius"/>
    </source>
</evidence>
<keyword evidence="1" id="KW-0145">Chemotaxis</keyword>
<evidence type="ECO:0000313" key="8">
    <source>
        <dbReference type="EMBL" id="MDQ0421768.1"/>
    </source>
</evidence>
<dbReference type="RefSeq" id="WP_307373717.1">
    <property type="nucleotide sequence ID" value="NZ_JAUSUW010000007.1"/>
</dbReference>
<dbReference type="CDD" id="cd06225">
    <property type="entry name" value="HAMP"/>
    <property type="match status" value="1"/>
</dbReference>
<dbReference type="PROSITE" id="PS50885">
    <property type="entry name" value="HAMP"/>
    <property type="match status" value="2"/>
</dbReference>
<proteinExistence type="inferred from homology"/>
<keyword evidence="9" id="KW-1185">Reference proteome</keyword>
<sequence length="651" mass="70059">MTKTTLSIKASLVGALSLLLLLLVLQGAFALMSMNGVFSNVQKLAQGSVPVVDITNRLNISIANLRALQTRHILSTTPDTLAAADAAVAREVEKLRDRMARYEAMITLPEERPAFDGFKASAERYLVAGERMIELSRAGDKAAAAALLTGEMVVAYDEMDGHADTFRDANVAAAEAMFEDSASEFRFALMSNIAVLIVGAMAGIAAMLFVARDVTKPIERMTRVMGRLSRNEFDVEIAYLDRRNEIGDMARAVDVFKQNGLRVREMNAQEHRMKQRCDELQQSIGEVCAAAIAGDFTQRIDRDFEFPDLNAFATSMNELVRSIDAGLAETRRVIAGLSEGDLTEAMQGQFNGAFAELQGNVNGTMQVLRTVVAEVRTSIDQIRSGSGELRYASDDLAKRTEQQAAALEQTSSALEEITTAVRQSTDTALQATRMVDEARRSTEESSSVVGDAVAAMGRIEQASGEIGQIINVIDEIAFQTNLLALNAGVEAARAGEAGKGFAVVAQEVRELAQRSAGAAKDIKSLITKSGEEVGIGVRLVTATGDALSRIRDHVMHINQSVHQIAAAAKEQSHKLHEVNTAVGQMDQFTQRNAAMVEETTASTNRLADDAVNLARLISHFKIEAGSSGVRSSLPAANDSGGHKARRTVGAR</sequence>
<dbReference type="Pfam" id="PF12729">
    <property type="entry name" value="4HB_MCP_1"/>
    <property type="match status" value="1"/>
</dbReference>
<dbReference type="Proteomes" id="UP001238496">
    <property type="component" value="Unassembled WGS sequence"/>
</dbReference>
<dbReference type="Pfam" id="PF00672">
    <property type="entry name" value="HAMP"/>
    <property type="match status" value="1"/>
</dbReference>
<keyword evidence="5" id="KW-0472">Membrane</keyword>
<name>A0ABU0G8Z9_9HYPH</name>